<evidence type="ECO:0000256" key="4">
    <source>
        <dbReference type="ARBA" id="ARBA00023163"/>
    </source>
</evidence>
<feature type="domain" description="TAFII28-like protein" evidence="7">
    <location>
        <begin position="154"/>
        <end position="224"/>
    </location>
</feature>
<evidence type="ECO:0000259" key="7">
    <source>
        <dbReference type="Pfam" id="PF04719"/>
    </source>
</evidence>
<feature type="region of interest" description="Disordered" evidence="6">
    <location>
        <begin position="1"/>
        <end position="133"/>
    </location>
</feature>
<keyword evidence="5" id="KW-0539">Nucleus</keyword>
<proteinExistence type="inferred from homology"/>
<keyword evidence="4" id="KW-0804">Transcription</keyword>
<evidence type="ECO:0000256" key="3">
    <source>
        <dbReference type="ARBA" id="ARBA00023015"/>
    </source>
</evidence>
<dbReference type="OrthoDB" id="28335at2759"/>
<dbReference type="EMBL" id="KV744842">
    <property type="protein sequence ID" value="OCK84221.1"/>
    <property type="molecule type" value="Genomic_DNA"/>
</dbReference>
<feature type="compositionally biased region" description="Acidic residues" evidence="6">
    <location>
        <begin position="109"/>
        <end position="128"/>
    </location>
</feature>
<comment type="similarity">
    <text evidence="2">Belongs to the TAF11 family.</text>
</comment>
<protein>
    <submittedName>
        <fullName evidence="8">TAFII28-domain-containing protein</fullName>
    </submittedName>
</protein>
<evidence type="ECO:0000313" key="9">
    <source>
        <dbReference type="Proteomes" id="UP000250266"/>
    </source>
</evidence>
<reference evidence="8 9" key="1">
    <citation type="journal article" date="2016" name="Nat. Commun.">
        <title>Ectomycorrhizal ecology is imprinted in the genome of the dominant symbiotic fungus Cenococcum geophilum.</title>
        <authorList>
            <consortium name="DOE Joint Genome Institute"/>
            <person name="Peter M."/>
            <person name="Kohler A."/>
            <person name="Ohm R.A."/>
            <person name="Kuo A."/>
            <person name="Krutzmann J."/>
            <person name="Morin E."/>
            <person name="Arend M."/>
            <person name="Barry K.W."/>
            <person name="Binder M."/>
            <person name="Choi C."/>
            <person name="Clum A."/>
            <person name="Copeland A."/>
            <person name="Grisel N."/>
            <person name="Haridas S."/>
            <person name="Kipfer T."/>
            <person name="LaButti K."/>
            <person name="Lindquist E."/>
            <person name="Lipzen A."/>
            <person name="Maire R."/>
            <person name="Meier B."/>
            <person name="Mihaltcheva S."/>
            <person name="Molinier V."/>
            <person name="Murat C."/>
            <person name="Poggeler S."/>
            <person name="Quandt C.A."/>
            <person name="Sperisen C."/>
            <person name="Tritt A."/>
            <person name="Tisserant E."/>
            <person name="Crous P.W."/>
            <person name="Henrissat B."/>
            <person name="Nehls U."/>
            <person name="Egli S."/>
            <person name="Spatafora J.W."/>
            <person name="Grigoriev I.V."/>
            <person name="Martin F.M."/>
        </authorList>
    </citation>
    <scope>NUCLEOTIDE SEQUENCE [LARGE SCALE GENOMIC DNA]</scope>
    <source>
        <strain evidence="8 9">CBS 459.81</strain>
    </source>
</reference>
<dbReference type="GO" id="GO:0051123">
    <property type="term" value="P:RNA polymerase II preinitiation complex assembly"/>
    <property type="evidence" value="ECO:0007669"/>
    <property type="project" value="InterPro"/>
</dbReference>
<dbReference type="PANTHER" id="PTHR13218:SF8">
    <property type="entry name" value="TRANSCRIPTION INITIATION FACTOR TFIID SUBUNIT 11"/>
    <property type="match status" value="1"/>
</dbReference>
<dbReference type="GO" id="GO:0046982">
    <property type="term" value="F:protein heterodimerization activity"/>
    <property type="evidence" value="ECO:0007669"/>
    <property type="project" value="InterPro"/>
</dbReference>
<evidence type="ECO:0000313" key="8">
    <source>
        <dbReference type="EMBL" id="OCK84221.1"/>
    </source>
</evidence>
<dbReference type="GO" id="GO:0005669">
    <property type="term" value="C:transcription factor TFIID complex"/>
    <property type="evidence" value="ECO:0007669"/>
    <property type="project" value="InterPro"/>
</dbReference>
<gene>
    <name evidence="8" type="ORF">K432DRAFT_136971</name>
</gene>
<dbReference type="InterPro" id="IPR009072">
    <property type="entry name" value="Histone-fold"/>
</dbReference>
<evidence type="ECO:0000256" key="6">
    <source>
        <dbReference type="SAM" id="MobiDB-lite"/>
    </source>
</evidence>
<dbReference type="SUPFAM" id="SSF47113">
    <property type="entry name" value="Histone-fold"/>
    <property type="match status" value="1"/>
</dbReference>
<evidence type="ECO:0000256" key="1">
    <source>
        <dbReference type="ARBA" id="ARBA00004123"/>
    </source>
</evidence>
<sequence>MASPPPIPTINIHGKRASIASTTSTTQKRRKQSGLRNPYVPDPASTSAAGTPRSPRSPSVESSVAGTTITNNNGAGKGRRRKGEDARSMTGTSVRGGKEGSRSVVVGEGEGEGEGGDMDDDEEEEGGEGVEMTVEGGPGDEAAEMQNKEKMKVLLEALSEDQAERYEIYRRIKLKKDIVRKITNQTLSQSVPQPVIVTINGYTKVFIGELITHALTIRDEHALSRTHLPNPSLPPQLLSTALQKPSSHRPDAKLQPADFMNMPSLALRGREAGLWVEVGEGKTLKERLAEEDKGPLTPDHLREALTRYRRDREGGGAGFGGLSLEGKERAAVRAGGRRLFR</sequence>
<dbReference type="InterPro" id="IPR045127">
    <property type="entry name" value="TAF11-like"/>
</dbReference>
<evidence type="ECO:0000256" key="2">
    <source>
        <dbReference type="ARBA" id="ARBA00009788"/>
    </source>
</evidence>
<accession>A0A8E2EI45</accession>
<comment type="subcellular location">
    <subcellularLocation>
        <location evidence="1">Nucleus</location>
    </subcellularLocation>
</comment>
<dbReference type="CDD" id="cd08048">
    <property type="entry name" value="HFD_TAF11"/>
    <property type="match status" value="1"/>
</dbReference>
<evidence type="ECO:0000256" key="5">
    <source>
        <dbReference type="ARBA" id="ARBA00023242"/>
    </source>
</evidence>
<dbReference type="GO" id="GO:0016251">
    <property type="term" value="F:RNA polymerase II general transcription initiation factor activity"/>
    <property type="evidence" value="ECO:0007669"/>
    <property type="project" value="TreeGrafter"/>
</dbReference>
<dbReference type="Proteomes" id="UP000250266">
    <property type="component" value="Unassembled WGS sequence"/>
</dbReference>
<name>A0A8E2EI45_9PEZI</name>
<feature type="compositionally biased region" description="Low complexity" evidence="6">
    <location>
        <begin position="52"/>
        <end position="64"/>
    </location>
</feature>
<dbReference type="AlphaFoldDB" id="A0A8E2EI45"/>
<dbReference type="Gene3D" id="1.10.20.10">
    <property type="entry name" value="Histone, subunit A"/>
    <property type="match status" value="1"/>
</dbReference>
<keyword evidence="9" id="KW-1185">Reference proteome</keyword>
<dbReference type="PANTHER" id="PTHR13218">
    <property type="entry name" value="TRANSCRIPTION INITIATION FACTOR TFIID SUBUNIT 11-RELATED"/>
    <property type="match status" value="1"/>
</dbReference>
<dbReference type="InterPro" id="IPR006809">
    <property type="entry name" value="TAFII28_dom"/>
</dbReference>
<organism evidence="8 9">
    <name type="scientific">Lepidopterella palustris CBS 459.81</name>
    <dbReference type="NCBI Taxonomy" id="1314670"/>
    <lineage>
        <taxon>Eukaryota</taxon>
        <taxon>Fungi</taxon>
        <taxon>Dikarya</taxon>
        <taxon>Ascomycota</taxon>
        <taxon>Pezizomycotina</taxon>
        <taxon>Dothideomycetes</taxon>
        <taxon>Pleosporomycetidae</taxon>
        <taxon>Mytilinidiales</taxon>
        <taxon>Argynnaceae</taxon>
        <taxon>Lepidopterella</taxon>
    </lineage>
</organism>
<keyword evidence="3" id="KW-0805">Transcription regulation</keyword>
<dbReference type="Pfam" id="PF04719">
    <property type="entry name" value="TAFII28"/>
    <property type="match status" value="1"/>
</dbReference>